<dbReference type="GO" id="GO:0006508">
    <property type="term" value="P:proteolysis"/>
    <property type="evidence" value="ECO:0007669"/>
    <property type="project" value="UniProtKB-KW"/>
</dbReference>
<evidence type="ECO:0000256" key="8">
    <source>
        <dbReference type="ARBA" id="ARBA00024195"/>
    </source>
</evidence>
<reference evidence="12" key="1">
    <citation type="submission" date="2022-01" db="EMBL/GenBank/DDBJ databases">
        <authorList>
            <person name="King R."/>
        </authorList>
    </citation>
    <scope>NUCLEOTIDE SEQUENCE</scope>
</reference>
<reference evidence="12" key="2">
    <citation type="submission" date="2022-10" db="EMBL/GenBank/DDBJ databases">
        <authorList>
            <consortium name="ENA_rothamsted_submissions"/>
            <consortium name="culmorum"/>
            <person name="King R."/>
        </authorList>
    </citation>
    <scope>NUCLEOTIDE SEQUENCE</scope>
</reference>
<accession>A0A9N9WJK0</accession>
<feature type="signal peptide" evidence="10">
    <location>
        <begin position="1"/>
        <end position="20"/>
    </location>
</feature>
<evidence type="ECO:0000256" key="1">
    <source>
        <dbReference type="ARBA" id="ARBA00004613"/>
    </source>
</evidence>
<evidence type="ECO:0000256" key="4">
    <source>
        <dbReference type="ARBA" id="ARBA00022801"/>
    </source>
</evidence>
<evidence type="ECO:0000256" key="6">
    <source>
        <dbReference type="ARBA" id="ARBA00023157"/>
    </source>
</evidence>
<dbReference type="InterPro" id="IPR001314">
    <property type="entry name" value="Peptidase_S1A"/>
</dbReference>
<keyword evidence="3 9" id="KW-0645">Protease</keyword>
<keyword evidence="6" id="KW-1015">Disulfide bond</keyword>
<dbReference type="Pfam" id="PF00089">
    <property type="entry name" value="Trypsin"/>
    <property type="match status" value="1"/>
</dbReference>
<evidence type="ECO:0000313" key="12">
    <source>
        <dbReference type="EMBL" id="CAG9797869.1"/>
    </source>
</evidence>
<feature type="chain" id="PRO_5040148296" description="Peptidase S1 domain-containing protein" evidence="10">
    <location>
        <begin position="21"/>
        <end position="368"/>
    </location>
</feature>
<evidence type="ECO:0000256" key="5">
    <source>
        <dbReference type="ARBA" id="ARBA00022825"/>
    </source>
</evidence>
<sequence>MRTFILAFFIHISTFGSINSQLQYNNQYQLNPSNIYSQFGYNQRPATQQAYRPINQQHFYYPQQETTKRNQVYQTGSNTALRLSERKCSEYLKKAQNSVLVGSLSLLPNILDIQTDNCDASQGLIIGGENAKAGEFPHMAAIGYRNLDNIVGFKCGGSLISEQFVLTAAHCRVAGRDKPSVVRLGDLNISYKEHNSPEIDIAIAAFIVHEKYDPSKSKNDIAVVRLVSKVTLSKSIRPACLLNPTYTATIPKAIATGWGLTQSYTEHTSDILQKVELPIRDLYTCRRLIDDQNIDETQICAGETGRDTCQGDSGGPLQIVSSKNKCVYILIGITSYGNTYCGEDDTPGIYTRVSNYVDWIEQKVWGSG</sequence>
<dbReference type="InterPro" id="IPR043504">
    <property type="entry name" value="Peptidase_S1_PA_chymotrypsin"/>
</dbReference>
<comment type="subcellular location">
    <subcellularLocation>
        <location evidence="1">Secreted</location>
    </subcellularLocation>
</comment>
<keyword evidence="7" id="KW-0325">Glycoprotein</keyword>
<dbReference type="PROSITE" id="PS00134">
    <property type="entry name" value="TRYPSIN_HIS"/>
    <property type="match status" value="1"/>
</dbReference>
<dbReference type="PROSITE" id="PS50240">
    <property type="entry name" value="TRYPSIN_DOM"/>
    <property type="match status" value="1"/>
</dbReference>
<proteinExistence type="inferred from homology"/>
<evidence type="ECO:0000256" key="2">
    <source>
        <dbReference type="ARBA" id="ARBA00022525"/>
    </source>
</evidence>
<organism evidence="12 13">
    <name type="scientific">Chironomus riparius</name>
    <dbReference type="NCBI Taxonomy" id="315576"/>
    <lineage>
        <taxon>Eukaryota</taxon>
        <taxon>Metazoa</taxon>
        <taxon>Ecdysozoa</taxon>
        <taxon>Arthropoda</taxon>
        <taxon>Hexapoda</taxon>
        <taxon>Insecta</taxon>
        <taxon>Pterygota</taxon>
        <taxon>Neoptera</taxon>
        <taxon>Endopterygota</taxon>
        <taxon>Diptera</taxon>
        <taxon>Nematocera</taxon>
        <taxon>Chironomoidea</taxon>
        <taxon>Chironomidae</taxon>
        <taxon>Chironominae</taxon>
        <taxon>Chironomus</taxon>
    </lineage>
</organism>
<feature type="domain" description="Peptidase S1" evidence="11">
    <location>
        <begin position="125"/>
        <end position="365"/>
    </location>
</feature>
<dbReference type="InterPro" id="IPR051487">
    <property type="entry name" value="Ser/Thr_Proteases_Immune/Dev"/>
</dbReference>
<dbReference type="EMBL" id="OU895877">
    <property type="protein sequence ID" value="CAG9797869.1"/>
    <property type="molecule type" value="Genomic_DNA"/>
</dbReference>
<dbReference type="PRINTS" id="PR00722">
    <property type="entry name" value="CHYMOTRYPSIN"/>
</dbReference>
<evidence type="ECO:0000256" key="3">
    <source>
        <dbReference type="ARBA" id="ARBA00022670"/>
    </source>
</evidence>
<gene>
    <name evidence="12" type="ORF">CHIRRI_LOCUS855</name>
</gene>
<dbReference type="GO" id="GO:0004252">
    <property type="term" value="F:serine-type endopeptidase activity"/>
    <property type="evidence" value="ECO:0007669"/>
    <property type="project" value="InterPro"/>
</dbReference>
<evidence type="ECO:0000256" key="10">
    <source>
        <dbReference type="SAM" id="SignalP"/>
    </source>
</evidence>
<dbReference type="InterPro" id="IPR001254">
    <property type="entry name" value="Trypsin_dom"/>
</dbReference>
<keyword evidence="10" id="KW-0732">Signal</keyword>
<dbReference type="OrthoDB" id="6339452at2759"/>
<dbReference type="GO" id="GO:0005576">
    <property type="term" value="C:extracellular region"/>
    <property type="evidence" value="ECO:0007669"/>
    <property type="project" value="UniProtKB-SubCell"/>
</dbReference>
<dbReference type="InterPro" id="IPR018114">
    <property type="entry name" value="TRYPSIN_HIS"/>
</dbReference>
<protein>
    <recommendedName>
        <fullName evidence="11">Peptidase S1 domain-containing protein</fullName>
    </recommendedName>
</protein>
<dbReference type="InterPro" id="IPR009003">
    <property type="entry name" value="Peptidase_S1_PA"/>
</dbReference>
<dbReference type="AlphaFoldDB" id="A0A9N9WJK0"/>
<keyword evidence="4 9" id="KW-0378">Hydrolase</keyword>
<dbReference type="PANTHER" id="PTHR24256">
    <property type="entry name" value="TRYPTASE-RELATED"/>
    <property type="match status" value="1"/>
</dbReference>
<dbReference type="Proteomes" id="UP001153620">
    <property type="component" value="Chromosome 1"/>
</dbReference>
<dbReference type="PROSITE" id="PS00135">
    <property type="entry name" value="TRYPSIN_SER"/>
    <property type="match status" value="1"/>
</dbReference>
<keyword evidence="13" id="KW-1185">Reference proteome</keyword>
<name>A0A9N9WJK0_9DIPT</name>
<dbReference type="GO" id="GO:0035008">
    <property type="term" value="P:positive regulation of melanization defense response"/>
    <property type="evidence" value="ECO:0007669"/>
    <property type="project" value="UniProtKB-ARBA"/>
</dbReference>
<dbReference type="CDD" id="cd00190">
    <property type="entry name" value="Tryp_SPc"/>
    <property type="match status" value="1"/>
</dbReference>
<dbReference type="InterPro" id="IPR033116">
    <property type="entry name" value="TRYPSIN_SER"/>
</dbReference>
<dbReference type="Gene3D" id="2.40.10.10">
    <property type="entry name" value="Trypsin-like serine proteases"/>
    <property type="match status" value="2"/>
</dbReference>
<comment type="similarity">
    <text evidence="8">Belongs to the peptidase S1 family. CLIP subfamily.</text>
</comment>
<dbReference type="SMART" id="SM00020">
    <property type="entry name" value="Tryp_SPc"/>
    <property type="match status" value="1"/>
</dbReference>
<evidence type="ECO:0000256" key="9">
    <source>
        <dbReference type="RuleBase" id="RU363034"/>
    </source>
</evidence>
<dbReference type="GO" id="GO:0050832">
    <property type="term" value="P:defense response to fungus"/>
    <property type="evidence" value="ECO:0007669"/>
    <property type="project" value="UniProtKB-ARBA"/>
</dbReference>
<dbReference type="FunFam" id="2.40.10.10:FF:000015">
    <property type="entry name" value="Atrial natriuretic peptide-converting enzyme"/>
    <property type="match status" value="1"/>
</dbReference>
<evidence type="ECO:0000313" key="13">
    <source>
        <dbReference type="Proteomes" id="UP001153620"/>
    </source>
</evidence>
<keyword evidence="5 9" id="KW-0720">Serine protease</keyword>
<evidence type="ECO:0000256" key="7">
    <source>
        <dbReference type="ARBA" id="ARBA00023180"/>
    </source>
</evidence>
<keyword evidence="2" id="KW-0964">Secreted</keyword>
<dbReference type="SUPFAM" id="SSF50494">
    <property type="entry name" value="Trypsin-like serine proteases"/>
    <property type="match status" value="1"/>
</dbReference>
<evidence type="ECO:0000259" key="11">
    <source>
        <dbReference type="PROSITE" id="PS50240"/>
    </source>
</evidence>
<dbReference type="GO" id="GO:0160032">
    <property type="term" value="P:Toll receptor ligand protein activation cascade"/>
    <property type="evidence" value="ECO:0007669"/>
    <property type="project" value="UniProtKB-ARBA"/>
</dbReference>